<dbReference type="OrthoDB" id="9809206at2"/>
<dbReference type="eggNOG" id="COG3264">
    <property type="taxonomic scope" value="Bacteria"/>
</dbReference>
<organism evidence="10 11">
    <name type="scientific">Gloeothece citriformis (strain PCC 7424)</name>
    <name type="common">Cyanothece sp. (strain PCC 7424)</name>
    <dbReference type="NCBI Taxonomy" id="65393"/>
    <lineage>
        <taxon>Bacteria</taxon>
        <taxon>Bacillati</taxon>
        <taxon>Cyanobacteriota</taxon>
        <taxon>Cyanophyceae</taxon>
        <taxon>Oscillatoriophycideae</taxon>
        <taxon>Chroococcales</taxon>
        <taxon>Aphanothecaceae</taxon>
        <taxon>Gloeothece</taxon>
        <taxon>Gloeothece citriformis</taxon>
    </lineage>
</organism>
<evidence type="ECO:0000259" key="9">
    <source>
        <dbReference type="Pfam" id="PF21082"/>
    </source>
</evidence>
<dbReference type="InterPro" id="IPR049278">
    <property type="entry name" value="MS_channel_C"/>
</dbReference>
<evidence type="ECO:0000256" key="4">
    <source>
        <dbReference type="ARBA" id="ARBA00022692"/>
    </source>
</evidence>
<dbReference type="PANTHER" id="PTHR30221">
    <property type="entry name" value="SMALL-CONDUCTANCE MECHANOSENSITIVE CHANNEL"/>
    <property type="match status" value="1"/>
</dbReference>
<keyword evidence="4 7" id="KW-0812">Transmembrane</keyword>
<dbReference type="InterPro" id="IPR023408">
    <property type="entry name" value="MscS_beta-dom_sf"/>
</dbReference>
<feature type="domain" description="Mechanosensitive ion channel MscS C-terminal" evidence="9">
    <location>
        <begin position="449"/>
        <end position="532"/>
    </location>
</feature>
<keyword evidence="5 7" id="KW-1133">Transmembrane helix</keyword>
<dbReference type="STRING" id="65393.PCC7424_2344"/>
<feature type="transmembrane region" description="Helical" evidence="7">
    <location>
        <begin position="158"/>
        <end position="182"/>
    </location>
</feature>
<evidence type="ECO:0000256" key="3">
    <source>
        <dbReference type="ARBA" id="ARBA00022475"/>
    </source>
</evidence>
<dbReference type="Proteomes" id="UP000002384">
    <property type="component" value="Chromosome"/>
</dbReference>
<dbReference type="Gene3D" id="1.10.287.1260">
    <property type="match status" value="1"/>
</dbReference>
<protein>
    <submittedName>
        <fullName evidence="10">MscS Mechanosensitive ion channel</fullName>
    </submittedName>
</protein>
<comment type="similarity">
    <text evidence="2">Belongs to the MscS (TC 1.A.23) family.</text>
</comment>
<feature type="transmembrane region" description="Helical" evidence="7">
    <location>
        <begin position="227"/>
        <end position="248"/>
    </location>
</feature>
<evidence type="ECO:0000259" key="8">
    <source>
        <dbReference type="Pfam" id="PF00924"/>
    </source>
</evidence>
<proteinExistence type="inferred from homology"/>
<dbReference type="AlphaFoldDB" id="B7KIS9"/>
<evidence type="ECO:0000256" key="5">
    <source>
        <dbReference type="ARBA" id="ARBA00022989"/>
    </source>
</evidence>
<dbReference type="GO" id="GO:0005886">
    <property type="term" value="C:plasma membrane"/>
    <property type="evidence" value="ECO:0007669"/>
    <property type="project" value="UniProtKB-SubCell"/>
</dbReference>
<evidence type="ECO:0000256" key="7">
    <source>
        <dbReference type="SAM" id="Phobius"/>
    </source>
</evidence>
<dbReference type="RefSeq" id="WP_015954369.1">
    <property type="nucleotide sequence ID" value="NC_011729.1"/>
</dbReference>
<feature type="transmembrane region" description="Helical" evidence="7">
    <location>
        <begin position="355"/>
        <end position="381"/>
    </location>
</feature>
<dbReference type="Pfam" id="PF21082">
    <property type="entry name" value="MS_channel_3rd"/>
    <property type="match status" value="1"/>
</dbReference>
<comment type="subcellular location">
    <subcellularLocation>
        <location evidence="1">Cell membrane</location>
        <topology evidence="1">Multi-pass membrane protein</topology>
    </subcellularLocation>
</comment>
<keyword evidence="3" id="KW-1003">Cell membrane</keyword>
<dbReference type="SUPFAM" id="SSF82689">
    <property type="entry name" value="Mechanosensitive channel protein MscS (YggB), C-terminal domain"/>
    <property type="match status" value="1"/>
</dbReference>
<dbReference type="InterPro" id="IPR010920">
    <property type="entry name" value="LSM_dom_sf"/>
</dbReference>
<evidence type="ECO:0000313" key="10">
    <source>
        <dbReference type="EMBL" id="ACK70765.1"/>
    </source>
</evidence>
<keyword evidence="11" id="KW-1185">Reference proteome</keyword>
<dbReference type="InterPro" id="IPR045275">
    <property type="entry name" value="MscS_archaea/bacteria_type"/>
</dbReference>
<feature type="domain" description="Mechanosensitive ion channel MscS" evidence="8">
    <location>
        <begin position="368"/>
        <end position="433"/>
    </location>
</feature>
<dbReference type="HOGENOM" id="CLU_032048_1_0_3"/>
<gene>
    <name evidence="10" type="ordered locus">PCC7424_2344</name>
</gene>
<dbReference type="Pfam" id="PF00924">
    <property type="entry name" value="MS_channel_2nd"/>
    <property type="match status" value="1"/>
</dbReference>
<dbReference type="GO" id="GO:0008381">
    <property type="term" value="F:mechanosensitive monoatomic ion channel activity"/>
    <property type="evidence" value="ECO:0007669"/>
    <property type="project" value="InterPro"/>
</dbReference>
<dbReference type="InterPro" id="IPR006685">
    <property type="entry name" value="MscS_channel_2nd"/>
</dbReference>
<dbReference type="SUPFAM" id="SSF50182">
    <property type="entry name" value="Sm-like ribonucleoproteins"/>
    <property type="match status" value="1"/>
</dbReference>
<dbReference type="InterPro" id="IPR011066">
    <property type="entry name" value="MscS_channel_C_sf"/>
</dbReference>
<evidence type="ECO:0000256" key="6">
    <source>
        <dbReference type="ARBA" id="ARBA00023136"/>
    </source>
</evidence>
<evidence type="ECO:0000256" key="2">
    <source>
        <dbReference type="ARBA" id="ARBA00008017"/>
    </source>
</evidence>
<evidence type="ECO:0000313" key="11">
    <source>
        <dbReference type="Proteomes" id="UP000002384"/>
    </source>
</evidence>
<dbReference type="EMBL" id="CP001291">
    <property type="protein sequence ID" value="ACK70765.1"/>
    <property type="molecule type" value="Genomic_DNA"/>
</dbReference>
<feature type="transmembrane region" description="Helical" evidence="7">
    <location>
        <begin position="268"/>
        <end position="293"/>
    </location>
</feature>
<dbReference type="Gene3D" id="2.30.30.60">
    <property type="match status" value="1"/>
</dbReference>
<dbReference type="Gene3D" id="3.30.70.100">
    <property type="match status" value="1"/>
</dbReference>
<feature type="transmembrane region" description="Helical" evidence="7">
    <location>
        <begin position="325"/>
        <end position="343"/>
    </location>
</feature>
<sequence>MKKKLLLFLSLIILTFALILISPLAYSGDDSQAENPIDQLVFPMNNLSGDEIDGFPVVLNDSTLFMIQESVGDFTPEERARTISKRLKKLAQDDSIILNKISLEEQSDKTSIIVDNHVLITITERDSQAARTPRLELANEYLEIIKNAIAQYRKQQTIGYLISASINSVIITLLTGVVFFIVNLTFAKTRNWLNLEQERHIIPLRFQNLELISAERLANILLNLIQFVRGVLFLGIIFVYIPFILSLFPTTRAWGQKYIDYFLGTIQFIGESFIKTFPNLVMIFVVIIITYYVNRFLKFIFYEIEKGNLSFAGFYPDWAQPTYNILKFFVIAIAVIFVFPYVPGSRSPAFQGVSVFLGILFSLGSSSAVSNIVAGIILTYTRAFQIGDQVKIGDISGDIEEKNLLVTRVRTAKNVLVTLPNSSLLSTNIINYSASARETKIPLVLSAKVAISYHTPWRKVHETLVKSAKATEHILEDPYPYVLQTSLNEFYISYELNVYVHPNIHTSKELDTIYSELYQNIQDKCYEANIELTCSQYTALRDGNHTTIPDNYLSQDYHPPSFRVESSNKS</sequence>
<name>B7KIS9_GLOC7</name>
<evidence type="ECO:0000256" key="1">
    <source>
        <dbReference type="ARBA" id="ARBA00004651"/>
    </source>
</evidence>
<accession>B7KIS9</accession>
<reference evidence="11" key="1">
    <citation type="journal article" date="2011" name="MBio">
        <title>Novel metabolic attributes of the genus Cyanothece, comprising a group of unicellular nitrogen-fixing Cyanobacteria.</title>
        <authorList>
            <person name="Bandyopadhyay A."/>
            <person name="Elvitigala T."/>
            <person name="Welsh E."/>
            <person name="Stockel J."/>
            <person name="Liberton M."/>
            <person name="Min H."/>
            <person name="Sherman L.A."/>
            <person name="Pakrasi H.B."/>
        </authorList>
    </citation>
    <scope>NUCLEOTIDE SEQUENCE [LARGE SCALE GENOMIC DNA]</scope>
    <source>
        <strain evidence="11">PCC 7424</strain>
    </source>
</reference>
<dbReference type="KEGG" id="cyc:PCC7424_2344"/>
<keyword evidence="6 7" id="KW-0472">Membrane</keyword>
<dbReference type="PANTHER" id="PTHR30221:SF18">
    <property type="entry name" value="SLL0590 PROTEIN"/>
    <property type="match status" value="1"/>
</dbReference>